<comment type="caution">
    <text evidence="2">The sequence shown here is derived from an EMBL/GenBank/DDBJ whole genome shotgun (WGS) entry which is preliminary data.</text>
</comment>
<organism evidence="2 3">
    <name type="scientific">Sphaerisporangium flaviroseum</name>
    <dbReference type="NCBI Taxonomy" id="509199"/>
    <lineage>
        <taxon>Bacteria</taxon>
        <taxon>Bacillati</taxon>
        <taxon>Actinomycetota</taxon>
        <taxon>Actinomycetes</taxon>
        <taxon>Streptosporangiales</taxon>
        <taxon>Streptosporangiaceae</taxon>
        <taxon>Sphaerisporangium</taxon>
    </lineage>
</organism>
<evidence type="ECO:0000256" key="1">
    <source>
        <dbReference type="SAM" id="MobiDB-lite"/>
    </source>
</evidence>
<name>A0ABP7J1F3_9ACTN</name>
<feature type="region of interest" description="Disordered" evidence="1">
    <location>
        <begin position="1"/>
        <end position="34"/>
    </location>
</feature>
<proteinExistence type="predicted"/>
<sequence length="82" mass="8740">MRKATPLATDGATKRRSASTLGCRPVTPKLRRSSELGAKKVNGIGVAGLAPHRETYCEPAALAGDRVWRVAIRWAASAAARR</sequence>
<evidence type="ECO:0000313" key="3">
    <source>
        <dbReference type="Proteomes" id="UP001500888"/>
    </source>
</evidence>
<accession>A0ABP7J1F3</accession>
<protein>
    <submittedName>
        <fullName evidence="2">Uncharacterized protein</fullName>
    </submittedName>
</protein>
<keyword evidence="3" id="KW-1185">Reference proteome</keyword>
<gene>
    <name evidence="2" type="ORF">GCM10022226_61560</name>
</gene>
<dbReference type="Proteomes" id="UP001500888">
    <property type="component" value="Unassembled WGS sequence"/>
</dbReference>
<evidence type="ECO:0000313" key="2">
    <source>
        <dbReference type="EMBL" id="GAA3832082.1"/>
    </source>
</evidence>
<reference evidence="3" key="1">
    <citation type="journal article" date="2019" name="Int. J. Syst. Evol. Microbiol.">
        <title>The Global Catalogue of Microorganisms (GCM) 10K type strain sequencing project: providing services to taxonomists for standard genome sequencing and annotation.</title>
        <authorList>
            <consortium name="The Broad Institute Genomics Platform"/>
            <consortium name="The Broad Institute Genome Sequencing Center for Infectious Disease"/>
            <person name="Wu L."/>
            <person name="Ma J."/>
        </authorList>
    </citation>
    <scope>NUCLEOTIDE SEQUENCE [LARGE SCALE GENOMIC DNA]</scope>
    <source>
        <strain evidence="3">JCM 16908</strain>
    </source>
</reference>
<dbReference type="EMBL" id="BAAAZR010000031">
    <property type="protein sequence ID" value="GAA3832082.1"/>
    <property type="molecule type" value="Genomic_DNA"/>
</dbReference>